<keyword evidence="2" id="KW-0472">Membrane</keyword>
<feature type="transmembrane region" description="Helical" evidence="2">
    <location>
        <begin position="314"/>
        <end position="339"/>
    </location>
</feature>
<organism evidence="4 5">
    <name type="scientific">Diatraea saccharalis</name>
    <name type="common">sugarcane borer</name>
    <dbReference type="NCBI Taxonomy" id="40085"/>
    <lineage>
        <taxon>Eukaryota</taxon>
        <taxon>Metazoa</taxon>
        <taxon>Ecdysozoa</taxon>
        <taxon>Arthropoda</taxon>
        <taxon>Hexapoda</taxon>
        <taxon>Insecta</taxon>
        <taxon>Pterygota</taxon>
        <taxon>Neoptera</taxon>
        <taxon>Endopterygota</taxon>
        <taxon>Lepidoptera</taxon>
        <taxon>Glossata</taxon>
        <taxon>Ditrysia</taxon>
        <taxon>Pyraloidea</taxon>
        <taxon>Crambidae</taxon>
        <taxon>Crambinae</taxon>
        <taxon>Diatraea</taxon>
    </lineage>
</organism>
<dbReference type="Proteomes" id="UP001153714">
    <property type="component" value="Chromosome 9"/>
</dbReference>
<dbReference type="InterPro" id="IPR013170">
    <property type="entry name" value="mRNA_splic_Cwf21_dom"/>
</dbReference>
<feature type="region of interest" description="Disordered" evidence="1">
    <location>
        <begin position="258"/>
        <end position="306"/>
    </location>
</feature>
<feature type="compositionally biased region" description="Basic residues" evidence="1">
    <location>
        <begin position="109"/>
        <end position="119"/>
    </location>
</feature>
<protein>
    <recommendedName>
        <fullName evidence="3">CID domain-containing protein</fullName>
    </recommendedName>
</protein>
<evidence type="ECO:0000313" key="4">
    <source>
        <dbReference type="EMBL" id="CAH0766141.1"/>
    </source>
</evidence>
<evidence type="ECO:0000256" key="1">
    <source>
        <dbReference type="SAM" id="MobiDB-lite"/>
    </source>
</evidence>
<keyword evidence="2" id="KW-0812">Transmembrane</keyword>
<dbReference type="AlphaFoldDB" id="A0A9P0CD18"/>
<accession>A0A9P0CD18</accession>
<dbReference type="OrthoDB" id="377209at2759"/>
<dbReference type="InterPro" id="IPR006569">
    <property type="entry name" value="CID_dom"/>
</dbReference>
<dbReference type="EMBL" id="OU893340">
    <property type="protein sequence ID" value="CAH0766141.1"/>
    <property type="molecule type" value="Genomic_DNA"/>
</dbReference>
<reference evidence="4" key="1">
    <citation type="submission" date="2021-12" db="EMBL/GenBank/DDBJ databases">
        <authorList>
            <person name="King R."/>
        </authorList>
    </citation>
    <scope>NUCLEOTIDE SEQUENCE</scope>
</reference>
<feature type="compositionally biased region" description="Basic and acidic residues" evidence="1">
    <location>
        <begin position="258"/>
        <end position="280"/>
    </location>
</feature>
<dbReference type="SMART" id="SM01115">
    <property type="entry name" value="cwf21"/>
    <property type="match status" value="1"/>
</dbReference>
<feature type="compositionally biased region" description="Pro residues" evidence="1">
    <location>
        <begin position="176"/>
        <end position="196"/>
    </location>
</feature>
<dbReference type="GO" id="GO:0005634">
    <property type="term" value="C:nucleus"/>
    <property type="evidence" value="ECO:0007669"/>
    <property type="project" value="UniProtKB-ARBA"/>
</dbReference>
<evidence type="ECO:0000256" key="2">
    <source>
        <dbReference type="SAM" id="Phobius"/>
    </source>
</evidence>
<sequence length="344" mass="36607">MSLGTRVQREGFRARVTRILQAWADWAVYPTDFLMHINDVFLGLDKETSGEGGDSAEGGAEAAGGQAGGGAGSDASSPGSSSSAEWGGGGAGPLDGAALRRLAATHQPPHAHAHPHPHAAHTPPHDADADIDGVPVDEDIDGVPLEGGGGAGAGSPGGAGAFVPSRWESVDTPAGDPAPPPPPPPAPPRDPTPPPADSGTLSGEEHLLSRDTLREIEVRVLKYADELEAGARARRNTLAPQQQIQHYRRKLIKKAVKEARAARAAEETRTSPEPRRRSPVDEDTYSTSSKKSKKSREPSLSPPPKRSRHTYACLFIYLLYTSYINVQSWIIFLYANFILRIRNT</sequence>
<dbReference type="GO" id="GO:0003723">
    <property type="term" value="F:RNA binding"/>
    <property type="evidence" value="ECO:0007669"/>
    <property type="project" value="InterPro"/>
</dbReference>
<feature type="compositionally biased region" description="Acidic residues" evidence="1">
    <location>
        <begin position="129"/>
        <end position="141"/>
    </location>
</feature>
<dbReference type="InterPro" id="IPR047488">
    <property type="entry name" value="SR140_cwf21"/>
</dbReference>
<proteinExistence type="predicted"/>
<reference evidence="4" key="2">
    <citation type="submission" date="2022-10" db="EMBL/GenBank/DDBJ databases">
        <authorList>
            <consortium name="ENA_rothamsted_submissions"/>
            <consortium name="culmorum"/>
            <person name="King R."/>
        </authorList>
    </citation>
    <scope>NUCLEOTIDE SEQUENCE</scope>
</reference>
<feature type="region of interest" description="Disordered" evidence="1">
    <location>
        <begin position="48"/>
        <end position="210"/>
    </location>
</feature>
<gene>
    <name evidence="4" type="ORF">DIATSA_LOCUS13546</name>
</gene>
<dbReference type="PROSITE" id="PS51391">
    <property type="entry name" value="CID"/>
    <property type="match status" value="1"/>
</dbReference>
<evidence type="ECO:0000259" key="3">
    <source>
        <dbReference type="PROSITE" id="PS51391"/>
    </source>
</evidence>
<keyword evidence="5" id="KW-1185">Reference proteome</keyword>
<feature type="compositionally biased region" description="Gly residues" evidence="1">
    <location>
        <begin position="145"/>
        <end position="160"/>
    </location>
</feature>
<dbReference type="CDD" id="cd21370">
    <property type="entry name" value="cwf21_SR140"/>
    <property type="match status" value="1"/>
</dbReference>
<feature type="domain" description="CID" evidence="3">
    <location>
        <begin position="1"/>
        <end position="45"/>
    </location>
</feature>
<keyword evidence="2" id="KW-1133">Transmembrane helix</keyword>
<name>A0A9P0CD18_9NEOP</name>
<feature type="compositionally biased region" description="Gly residues" evidence="1">
    <location>
        <begin position="50"/>
        <end position="72"/>
    </location>
</feature>
<feature type="compositionally biased region" description="Low complexity" evidence="1">
    <location>
        <begin position="73"/>
        <end position="85"/>
    </location>
</feature>
<evidence type="ECO:0000313" key="5">
    <source>
        <dbReference type="Proteomes" id="UP001153714"/>
    </source>
</evidence>